<feature type="region of interest" description="Disordered" evidence="1">
    <location>
        <begin position="531"/>
        <end position="617"/>
    </location>
</feature>
<feature type="compositionally biased region" description="Gly residues" evidence="1">
    <location>
        <begin position="296"/>
        <end position="322"/>
    </location>
</feature>
<feature type="compositionally biased region" description="Low complexity" evidence="1">
    <location>
        <begin position="946"/>
        <end position="960"/>
    </location>
</feature>
<evidence type="ECO:0000256" key="1">
    <source>
        <dbReference type="SAM" id="MobiDB-lite"/>
    </source>
</evidence>
<feature type="compositionally biased region" description="Polar residues" evidence="1">
    <location>
        <begin position="961"/>
        <end position="970"/>
    </location>
</feature>
<feature type="compositionally biased region" description="Low complexity" evidence="1">
    <location>
        <begin position="439"/>
        <end position="452"/>
    </location>
</feature>
<feature type="signal peptide" evidence="2">
    <location>
        <begin position="1"/>
        <end position="21"/>
    </location>
</feature>
<feature type="compositionally biased region" description="Gly residues" evidence="1">
    <location>
        <begin position="232"/>
        <end position="244"/>
    </location>
</feature>
<feature type="compositionally biased region" description="Polar residues" evidence="1">
    <location>
        <begin position="246"/>
        <end position="257"/>
    </location>
</feature>
<feature type="compositionally biased region" description="Low complexity" evidence="1">
    <location>
        <begin position="748"/>
        <end position="757"/>
    </location>
</feature>
<keyword evidence="2" id="KW-0732">Signal</keyword>
<feature type="region of interest" description="Disordered" evidence="1">
    <location>
        <begin position="232"/>
        <end position="282"/>
    </location>
</feature>
<feature type="compositionally biased region" description="Polar residues" evidence="1">
    <location>
        <begin position="391"/>
        <end position="401"/>
    </location>
</feature>
<dbReference type="EMBL" id="CAXLJM020000024">
    <property type="protein sequence ID" value="CAL8090395.1"/>
    <property type="molecule type" value="Genomic_DNA"/>
</dbReference>
<feature type="region of interest" description="Disordered" evidence="1">
    <location>
        <begin position="296"/>
        <end position="406"/>
    </location>
</feature>
<evidence type="ECO:0000256" key="2">
    <source>
        <dbReference type="SAM" id="SignalP"/>
    </source>
</evidence>
<sequence>MKHGILIRFVVLCTLNIAIRSETTLEDSGEDEISEIEALLDYELGLIYYKDINLNLCFVENAPNVQLESIENVDLPILKIPIEPDNLNYTDSANLPSSSDLGIAFCEGLTIVLPNGLKLFDQKVKNQTPVAPIRRKRQTYGNHGNYYGGGGGGGSGSYQPMGAAGAQSNFNPGQASQAQVQGQVFGRGIFSGQAQSQNGGLSQSQVQLAGIGVSGQISSSSGNAQAQLALGTGAGSGQASGLGQGPSNSQVQVTLGQQGEESMASASATSGGATAGASSLPGNGYVTSSGVGGRGGHYGQPGGTGGPGWIPGAGYGGVGGGSTSPLQPVSPGISRDPYGRGGDIHGRNGGSQIPQHHLGSIPSGTSQGVINGGGIGSHYGQQGGNGVGSFPSRTQPTSNGVSGIGTHPSYGYGGAANGYGTDSSRLGTGLPTNGGGSGLQTTGLGSGLPTTGQGSGFPTVGLGHGTNGLGGIGSGLNGARGGGGTGVVGQGSDLGTTGTGLPQGTIQSGIGGSGTLPTSVGTNGQYGTPGTYARPGANGYDTRSQGVGYPGGTSGTGITSPGGTGGINGLGGHTTPTNGAGVRTNGAGTHGGYGIQGPSSGTTYTNGHGQGRPYAQSNTPGAYAATYGGMGQAQAQTVYFGSVGNGQYAPVRYAQSSQPGNGQGTSRYQDQQVGYGTAGQRQQSPGTTPSQNGGGIDTGARTTYTLPSGQSGTNGHQPVYTNGAGTSVPGTNGHRTTYTNGAGTSVPGTNGYRTTYTNGGGGSLPGTNGHRTIYANGGVGSFDSNGHRTFYTNGIVLPPVSGQLPIYTNGGGSGTGNGHQPAYTNGGGGSPSVQIPTTNVLQPTSGDLGTSHGQQQQPSTVGSGGSSQTIPGFTGLDTTQLGYDGTSTGGTGLQGPLGPDVTQPQTSGTRPHLLEGQPQTTGYTNGRGVQNGYRQPTVSNGRNGHSYGQQQPAYQYPGSGISTPTINGNGQAYRINEYGQVVPSTQVRPPTSVSGQPETSQRTDQSGFSPSYGVSQPSQEGPDSKKCTIITFSCTIVIESNGRAKICKPNAVKMNGNGNGNNGSGYQGGNGRNGGPGSKVCCC</sequence>
<protein>
    <submittedName>
        <fullName evidence="3">Uncharacterized protein</fullName>
    </submittedName>
</protein>
<keyword evidence="4" id="KW-1185">Reference proteome</keyword>
<feature type="compositionally biased region" description="Polar residues" evidence="1">
    <location>
        <begin position="654"/>
        <end position="691"/>
    </location>
</feature>
<feature type="region of interest" description="Disordered" evidence="1">
    <location>
        <begin position="984"/>
        <end position="1024"/>
    </location>
</feature>
<accession>A0ABP1Q8C9</accession>
<name>A0ABP1Q8C9_9HEXA</name>
<feature type="compositionally biased region" description="Polar residues" evidence="1">
    <location>
        <begin position="831"/>
        <end position="881"/>
    </location>
</feature>
<comment type="caution">
    <text evidence="3">The sequence shown here is derived from an EMBL/GenBank/DDBJ whole genome shotgun (WGS) entry which is preliminary data.</text>
</comment>
<evidence type="ECO:0000313" key="3">
    <source>
        <dbReference type="EMBL" id="CAL8090395.1"/>
    </source>
</evidence>
<organism evidence="3 4">
    <name type="scientific">Orchesella dallaii</name>
    <dbReference type="NCBI Taxonomy" id="48710"/>
    <lineage>
        <taxon>Eukaryota</taxon>
        <taxon>Metazoa</taxon>
        <taxon>Ecdysozoa</taxon>
        <taxon>Arthropoda</taxon>
        <taxon>Hexapoda</taxon>
        <taxon>Collembola</taxon>
        <taxon>Entomobryomorpha</taxon>
        <taxon>Entomobryoidea</taxon>
        <taxon>Orchesellidae</taxon>
        <taxon>Orchesellinae</taxon>
        <taxon>Orchesella</taxon>
    </lineage>
</organism>
<feature type="compositionally biased region" description="Low complexity" evidence="1">
    <location>
        <begin position="259"/>
        <end position="282"/>
    </location>
</feature>
<feature type="compositionally biased region" description="Gly residues" evidence="1">
    <location>
        <begin position="548"/>
        <end position="572"/>
    </location>
</feature>
<proteinExistence type="predicted"/>
<dbReference type="Proteomes" id="UP001642540">
    <property type="component" value="Unassembled WGS sequence"/>
</dbReference>
<feature type="region of interest" description="Disordered" evidence="1">
    <location>
        <begin position="807"/>
        <end position="971"/>
    </location>
</feature>
<feature type="compositionally biased region" description="Polar residues" evidence="1">
    <location>
        <begin position="984"/>
        <end position="1021"/>
    </location>
</feature>
<gene>
    <name evidence="3" type="ORF">ODALV1_LOCUS7630</name>
</gene>
<feature type="region of interest" description="Disordered" evidence="1">
    <location>
        <begin position="423"/>
        <end position="455"/>
    </location>
</feature>
<reference evidence="3 4" key="1">
    <citation type="submission" date="2024-08" db="EMBL/GenBank/DDBJ databases">
        <authorList>
            <person name="Cucini C."/>
            <person name="Frati F."/>
        </authorList>
    </citation>
    <scope>NUCLEOTIDE SEQUENCE [LARGE SCALE GENOMIC DNA]</scope>
</reference>
<feature type="chain" id="PRO_5045984166" evidence="2">
    <location>
        <begin position="22"/>
        <end position="1083"/>
    </location>
</feature>
<feature type="compositionally biased region" description="Gly residues" evidence="1">
    <location>
        <begin position="370"/>
        <end position="387"/>
    </location>
</feature>
<feature type="compositionally biased region" description="Polar residues" evidence="1">
    <location>
        <begin position="700"/>
        <end position="747"/>
    </location>
</feature>
<evidence type="ECO:0000313" key="4">
    <source>
        <dbReference type="Proteomes" id="UP001642540"/>
    </source>
</evidence>
<feature type="region of interest" description="Disordered" evidence="1">
    <location>
        <begin position="652"/>
        <end position="764"/>
    </location>
</feature>
<feature type="compositionally biased region" description="Polar residues" evidence="1">
    <location>
        <begin position="917"/>
        <end position="943"/>
    </location>
</feature>
<feature type="compositionally biased region" description="Polar residues" evidence="1">
    <location>
        <begin position="597"/>
        <end position="607"/>
    </location>
</feature>